<dbReference type="Proteomes" id="UP000046392">
    <property type="component" value="Unplaced"/>
</dbReference>
<feature type="domain" description="PiggyBac transposable element-derived protein 4 C-terminal zinc-finger" evidence="1">
    <location>
        <begin position="105"/>
        <end position="148"/>
    </location>
</feature>
<evidence type="ECO:0000313" key="4">
    <source>
        <dbReference type="WBParaSite" id="SPAL_0001219450.1"/>
    </source>
</evidence>
<organism evidence="3 4">
    <name type="scientific">Strongyloides papillosus</name>
    <name type="common">Intestinal threadworm</name>
    <dbReference type="NCBI Taxonomy" id="174720"/>
    <lineage>
        <taxon>Eukaryota</taxon>
        <taxon>Metazoa</taxon>
        <taxon>Ecdysozoa</taxon>
        <taxon>Nematoda</taxon>
        <taxon>Chromadorea</taxon>
        <taxon>Rhabditida</taxon>
        <taxon>Tylenchina</taxon>
        <taxon>Panagrolaimomorpha</taxon>
        <taxon>Strongyloidoidea</taxon>
        <taxon>Strongyloididae</taxon>
        <taxon>Strongyloides</taxon>
    </lineage>
</organism>
<name>A0A0N5C2I6_STREA</name>
<dbReference type="WBParaSite" id="SPAL_0001219450.1">
    <property type="protein sequence ID" value="SPAL_0001219450.1"/>
    <property type="gene ID" value="SPAL_0001219450"/>
</dbReference>
<protein>
    <submittedName>
        <fullName evidence="4">Tnp_zf-ribbon_2 domain-containing protein</fullName>
    </submittedName>
</protein>
<accession>A0A0N5C2I6</accession>
<keyword evidence="3" id="KW-1185">Reference proteome</keyword>
<evidence type="ECO:0000313" key="3">
    <source>
        <dbReference type="Proteomes" id="UP000046392"/>
    </source>
</evidence>
<dbReference type="STRING" id="174720.A0A0N5C2I6"/>
<feature type="domain" description="PiggyBac transposable element-derived protein" evidence="2">
    <location>
        <begin position="3"/>
        <end position="51"/>
    </location>
</feature>
<dbReference type="PANTHER" id="PTHR46599:SF3">
    <property type="entry name" value="PIGGYBAC TRANSPOSABLE ELEMENT-DERIVED PROTEIN 4"/>
    <property type="match status" value="1"/>
</dbReference>
<proteinExistence type="predicted"/>
<dbReference type="Pfam" id="PF13843">
    <property type="entry name" value="DDE_Tnp_1_7"/>
    <property type="match status" value="1"/>
</dbReference>
<dbReference type="PANTHER" id="PTHR46599">
    <property type="entry name" value="PIGGYBAC TRANSPOSABLE ELEMENT-DERIVED PROTEIN 4"/>
    <property type="match status" value="1"/>
</dbReference>
<evidence type="ECO:0000259" key="2">
    <source>
        <dbReference type="Pfam" id="PF13843"/>
    </source>
</evidence>
<dbReference type="AlphaFoldDB" id="A0A0N5C2I6"/>
<reference evidence="4" key="1">
    <citation type="submission" date="2017-02" db="UniProtKB">
        <authorList>
            <consortium name="WormBaseParasite"/>
        </authorList>
    </citation>
    <scope>IDENTIFICATION</scope>
</reference>
<sequence length="151" mass="17994">MPTSIHSYNQNMGGIDRMDQMISYYTNLRKSPRWHMKVNFRIIEMIIHNSHILYATQASKKIPLREFREEIIRDLLKKENPPPVEIRKRPLVHYPIKFEKVGGSNYTQRKRCILCAKSNIRKDTSFYCGTCYNDPPLCKNDCFSKYHLENH</sequence>
<dbReference type="InterPro" id="IPR029526">
    <property type="entry name" value="PGBD"/>
</dbReference>
<evidence type="ECO:0000259" key="1">
    <source>
        <dbReference type="Pfam" id="PF13842"/>
    </source>
</evidence>
<dbReference type="Pfam" id="PF13842">
    <property type="entry name" value="zf-Tnp_2"/>
    <property type="match status" value="1"/>
</dbReference>
<dbReference type="InterPro" id="IPR032718">
    <property type="entry name" value="PGBD4_Znf_C"/>
</dbReference>